<dbReference type="InterPro" id="IPR007867">
    <property type="entry name" value="GMC_OxRtase_C"/>
</dbReference>
<dbReference type="Gene3D" id="3.30.560.10">
    <property type="entry name" value="Glucose Oxidase, domain 3"/>
    <property type="match status" value="1"/>
</dbReference>
<dbReference type="SUPFAM" id="SSF51905">
    <property type="entry name" value="FAD/NAD(P)-binding domain"/>
    <property type="match status" value="1"/>
</dbReference>
<evidence type="ECO:0000259" key="7">
    <source>
        <dbReference type="PROSITE" id="PS00623"/>
    </source>
</evidence>
<dbReference type="PANTHER" id="PTHR11552:SF147">
    <property type="entry name" value="CHOLINE DEHYDROGENASE, MITOCHONDRIAL"/>
    <property type="match status" value="1"/>
</dbReference>
<dbReference type="Pfam" id="PF05199">
    <property type="entry name" value="GMC_oxred_C"/>
    <property type="match status" value="1"/>
</dbReference>
<dbReference type="InterPro" id="IPR000172">
    <property type="entry name" value="GMC_OxRdtase_N"/>
</dbReference>
<dbReference type="InterPro" id="IPR036188">
    <property type="entry name" value="FAD/NAD-bd_sf"/>
</dbReference>
<evidence type="ECO:0000256" key="4">
    <source>
        <dbReference type="ARBA" id="ARBA00022827"/>
    </source>
</evidence>
<dbReference type="PROSITE" id="PS00623">
    <property type="entry name" value="GMC_OXRED_1"/>
    <property type="match status" value="1"/>
</dbReference>
<dbReference type="GO" id="GO:0050660">
    <property type="term" value="F:flavin adenine dinucleotide binding"/>
    <property type="evidence" value="ECO:0007669"/>
    <property type="project" value="InterPro"/>
</dbReference>
<keyword evidence="4 5" id="KW-0274">FAD</keyword>
<accession>A0AAE1NY99</accession>
<dbReference type="GO" id="GO:0016614">
    <property type="term" value="F:oxidoreductase activity, acting on CH-OH group of donors"/>
    <property type="evidence" value="ECO:0007669"/>
    <property type="project" value="InterPro"/>
</dbReference>
<dbReference type="Proteomes" id="UP001292094">
    <property type="component" value="Unassembled WGS sequence"/>
</dbReference>
<protein>
    <recommendedName>
        <fullName evidence="7 8">Glucose-methanol-choline oxidoreductase N-terminal domain-containing protein</fullName>
    </recommendedName>
</protein>
<evidence type="ECO:0000313" key="9">
    <source>
        <dbReference type="EMBL" id="KAK4297265.1"/>
    </source>
</evidence>
<organism evidence="9 10">
    <name type="scientific">Petrolisthes manimaculis</name>
    <dbReference type="NCBI Taxonomy" id="1843537"/>
    <lineage>
        <taxon>Eukaryota</taxon>
        <taxon>Metazoa</taxon>
        <taxon>Ecdysozoa</taxon>
        <taxon>Arthropoda</taxon>
        <taxon>Crustacea</taxon>
        <taxon>Multicrustacea</taxon>
        <taxon>Malacostraca</taxon>
        <taxon>Eumalacostraca</taxon>
        <taxon>Eucarida</taxon>
        <taxon>Decapoda</taxon>
        <taxon>Pleocyemata</taxon>
        <taxon>Anomura</taxon>
        <taxon>Galatheoidea</taxon>
        <taxon>Porcellanidae</taxon>
        <taxon>Petrolisthes</taxon>
    </lineage>
</organism>
<sequence length="634" mass="69801">MTVELLTSWGTRLALAAVLAFLRVLLTSYPESPRPIHIPTPAIIRSHYDFIIVGGGTAGSVMAARLSEVGWWQVLLLEAGGTPPLESIVPGLSRVFYFPTGNTWDIKLHPQRYGLFSFNNRSSPIPQGKVLGGSSAVNGMLYVRGNRRDFDNWEALGNPDWGYKSVLPYFKRTEDYKGGYLGPTEKYHGRKGPMTVVPQMADYDVFTPSFIAAGQHLGFDVVDPSGPEQIGFASTDYIIRDGERCDTSRAYLAPAATRPNLHILTHATVHRVIFDQNKRAVGVEYEHKGKVHSVRAVKEVVVSAGAIFSPKLLMLSGLGSRHNLLPHGVRLVSELPGVGENLQDHTCVYGLTWTLPQHLPNTADDFLNPKHFSDYVHFRKGPFTTPIGEFGHAWAKVGVDGGDPLWPDIQLFFISSSLSQEGPLSKAAIGLTTQTFLDYIFPLSNTKGVTILPYLTRPKSVGTITLTSNNPHHLPLVDPRYLSHPDDITTLVNGIKLAVRVGQTPPFTKNLGARLYDKPLGACGSYSVGSDGYWQCYVRHMASSFYHFAGTCKMGPVSDPYSVVDHRLRVRGVEGLRVVDASVMPVVVSGNTMATVIMIAERAADFIKQDYAANDQYQDSKLWQQQQQSANYTS</sequence>
<comment type="caution">
    <text evidence="9">The sequence shown here is derived from an EMBL/GenBank/DDBJ whole genome shotgun (WGS) entry which is preliminary data.</text>
</comment>
<feature type="domain" description="Glucose-methanol-choline oxidoreductase N-terminal" evidence="7">
    <location>
        <begin position="128"/>
        <end position="151"/>
    </location>
</feature>
<evidence type="ECO:0000259" key="8">
    <source>
        <dbReference type="PROSITE" id="PS00624"/>
    </source>
</evidence>
<dbReference type="EMBL" id="JAWZYT010003678">
    <property type="protein sequence ID" value="KAK4297265.1"/>
    <property type="molecule type" value="Genomic_DNA"/>
</dbReference>
<evidence type="ECO:0000256" key="2">
    <source>
        <dbReference type="ARBA" id="ARBA00010790"/>
    </source>
</evidence>
<evidence type="ECO:0000256" key="3">
    <source>
        <dbReference type="ARBA" id="ARBA00022630"/>
    </source>
</evidence>
<evidence type="ECO:0000256" key="1">
    <source>
        <dbReference type="ARBA" id="ARBA00001974"/>
    </source>
</evidence>
<feature type="domain" description="Glucose-methanol-choline oxidoreductase N-terminal" evidence="8">
    <location>
        <begin position="305"/>
        <end position="319"/>
    </location>
</feature>
<proteinExistence type="inferred from homology"/>
<dbReference type="AlphaFoldDB" id="A0AAE1NY99"/>
<name>A0AAE1NY99_9EUCA</name>
<dbReference type="PANTHER" id="PTHR11552">
    <property type="entry name" value="GLUCOSE-METHANOL-CHOLINE GMC OXIDOREDUCTASE"/>
    <property type="match status" value="1"/>
</dbReference>
<feature type="binding site" evidence="5">
    <location>
        <position position="269"/>
    </location>
    <ligand>
        <name>FAD</name>
        <dbReference type="ChEBI" id="CHEBI:57692"/>
    </ligand>
</feature>
<dbReference type="PIRSF" id="PIRSF000137">
    <property type="entry name" value="Alcohol_oxidase"/>
    <property type="match status" value="1"/>
</dbReference>
<dbReference type="Gene3D" id="3.50.50.60">
    <property type="entry name" value="FAD/NAD(P)-binding domain"/>
    <property type="match status" value="1"/>
</dbReference>
<evidence type="ECO:0000313" key="10">
    <source>
        <dbReference type="Proteomes" id="UP001292094"/>
    </source>
</evidence>
<evidence type="ECO:0000256" key="5">
    <source>
        <dbReference type="PIRSR" id="PIRSR000137-2"/>
    </source>
</evidence>
<gene>
    <name evidence="9" type="ORF">Pmani_030307</name>
</gene>
<dbReference type="PROSITE" id="PS00624">
    <property type="entry name" value="GMC_OXRED_2"/>
    <property type="match status" value="1"/>
</dbReference>
<dbReference type="InterPro" id="IPR012132">
    <property type="entry name" value="GMC_OxRdtase"/>
</dbReference>
<keyword evidence="10" id="KW-1185">Reference proteome</keyword>
<dbReference type="SUPFAM" id="SSF54373">
    <property type="entry name" value="FAD-linked reductases, C-terminal domain"/>
    <property type="match status" value="1"/>
</dbReference>
<evidence type="ECO:0000256" key="6">
    <source>
        <dbReference type="RuleBase" id="RU003968"/>
    </source>
</evidence>
<keyword evidence="3 6" id="KW-0285">Flavoprotein</keyword>
<dbReference type="Pfam" id="PF00732">
    <property type="entry name" value="GMC_oxred_N"/>
    <property type="match status" value="1"/>
</dbReference>
<comment type="similarity">
    <text evidence="2 6">Belongs to the GMC oxidoreductase family.</text>
</comment>
<reference evidence="9" key="1">
    <citation type="submission" date="2023-11" db="EMBL/GenBank/DDBJ databases">
        <title>Genome assemblies of two species of porcelain crab, Petrolisthes cinctipes and Petrolisthes manimaculis (Anomura: Porcellanidae).</title>
        <authorList>
            <person name="Angst P."/>
        </authorList>
    </citation>
    <scope>NUCLEOTIDE SEQUENCE</scope>
    <source>
        <strain evidence="9">PB745_02</strain>
        <tissue evidence="9">Gill</tissue>
    </source>
</reference>
<comment type="cofactor">
    <cofactor evidence="1 5">
        <name>FAD</name>
        <dbReference type="ChEBI" id="CHEBI:57692"/>
    </cofactor>
</comment>
<feature type="binding site" evidence="5">
    <location>
        <position position="130"/>
    </location>
    <ligand>
        <name>FAD</name>
        <dbReference type="ChEBI" id="CHEBI:57692"/>
    </ligand>
</feature>